<dbReference type="AlphaFoldDB" id="A0A2P4S662"/>
<dbReference type="Proteomes" id="UP000237246">
    <property type="component" value="Unassembled WGS sequence"/>
</dbReference>
<keyword evidence="3" id="KW-0812">Transmembrane</keyword>
<dbReference type="PANTHER" id="PTHR12570">
    <property type="match status" value="1"/>
</dbReference>
<dbReference type="OrthoDB" id="6428174at2759"/>
<keyword evidence="7" id="KW-1185">Reference proteome</keyword>
<evidence type="ECO:0008006" key="8">
    <source>
        <dbReference type="Google" id="ProtNLM"/>
    </source>
</evidence>
<name>A0A2P4S662_BAMTH</name>
<dbReference type="SUPFAM" id="SSF103481">
    <property type="entry name" value="Multidrug resistance efflux transporter EmrE"/>
    <property type="match status" value="1"/>
</dbReference>
<dbReference type="Pfam" id="PF05653">
    <property type="entry name" value="Mg_trans_NIPA"/>
    <property type="match status" value="1"/>
</dbReference>
<dbReference type="InterPro" id="IPR008521">
    <property type="entry name" value="Mg_trans_NIPA"/>
</dbReference>
<dbReference type="GO" id="GO:0016020">
    <property type="term" value="C:membrane"/>
    <property type="evidence" value="ECO:0007669"/>
    <property type="project" value="UniProtKB-SubCell"/>
</dbReference>
<sequence length="71" mass="7915">MFCPFFFSAILSSFFLNEKLNLHGKIGCLLSILGSTVMVIHAPQEEEVETLDEMSNKLRDPGKKNAVLVSE</sequence>
<evidence type="ECO:0000256" key="4">
    <source>
        <dbReference type="ARBA" id="ARBA00022989"/>
    </source>
</evidence>
<evidence type="ECO:0000256" key="3">
    <source>
        <dbReference type="ARBA" id="ARBA00022692"/>
    </source>
</evidence>
<dbReference type="PANTHER" id="PTHR12570:SF1">
    <property type="entry name" value="MAGNESIUM TRANSPORTER NIPA2"/>
    <property type="match status" value="1"/>
</dbReference>
<evidence type="ECO:0000256" key="2">
    <source>
        <dbReference type="ARBA" id="ARBA00007230"/>
    </source>
</evidence>
<gene>
    <name evidence="6" type="ORF">CIB84_016661</name>
</gene>
<dbReference type="EMBL" id="PPHD01098308">
    <property type="protein sequence ID" value="POI19594.1"/>
    <property type="molecule type" value="Genomic_DNA"/>
</dbReference>
<dbReference type="InterPro" id="IPR037185">
    <property type="entry name" value="EmrE-like"/>
</dbReference>
<comment type="caution">
    <text evidence="6">The sequence shown here is derived from an EMBL/GenBank/DDBJ whole genome shotgun (WGS) entry which is preliminary data.</text>
</comment>
<comment type="subcellular location">
    <subcellularLocation>
        <location evidence="1">Membrane</location>
        <topology evidence="1">Multi-pass membrane protein</topology>
    </subcellularLocation>
</comment>
<evidence type="ECO:0000256" key="1">
    <source>
        <dbReference type="ARBA" id="ARBA00004141"/>
    </source>
</evidence>
<accession>A0A2P4S662</accession>
<comment type="similarity">
    <text evidence="2">Belongs to the NIPA family.</text>
</comment>
<evidence type="ECO:0000313" key="7">
    <source>
        <dbReference type="Proteomes" id="UP000237246"/>
    </source>
</evidence>
<evidence type="ECO:0000313" key="6">
    <source>
        <dbReference type="EMBL" id="POI19594.1"/>
    </source>
</evidence>
<evidence type="ECO:0000256" key="5">
    <source>
        <dbReference type="ARBA" id="ARBA00023136"/>
    </source>
</evidence>
<proteinExistence type="inferred from homology"/>
<dbReference type="GO" id="GO:0015095">
    <property type="term" value="F:magnesium ion transmembrane transporter activity"/>
    <property type="evidence" value="ECO:0007669"/>
    <property type="project" value="InterPro"/>
</dbReference>
<organism evidence="6 7">
    <name type="scientific">Bambusicola thoracicus</name>
    <name type="common">Chinese bamboo-partridge</name>
    <name type="synonym">Perdix thoracica</name>
    <dbReference type="NCBI Taxonomy" id="9083"/>
    <lineage>
        <taxon>Eukaryota</taxon>
        <taxon>Metazoa</taxon>
        <taxon>Chordata</taxon>
        <taxon>Craniata</taxon>
        <taxon>Vertebrata</taxon>
        <taxon>Euteleostomi</taxon>
        <taxon>Archelosauria</taxon>
        <taxon>Archosauria</taxon>
        <taxon>Dinosauria</taxon>
        <taxon>Saurischia</taxon>
        <taxon>Theropoda</taxon>
        <taxon>Coelurosauria</taxon>
        <taxon>Aves</taxon>
        <taxon>Neognathae</taxon>
        <taxon>Galloanserae</taxon>
        <taxon>Galliformes</taxon>
        <taxon>Phasianidae</taxon>
        <taxon>Perdicinae</taxon>
        <taxon>Bambusicola</taxon>
    </lineage>
</organism>
<reference evidence="6 7" key="1">
    <citation type="submission" date="2018-01" db="EMBL/GenBank/DDBJ databases">
        <title>Comparison of the Chinese Bamboo Partridge and Red Junglefowl genome sequences highlights the importance of demography in genome evolution.</title>
        <authorList>
            <person name="Tiley G.P."/>
            <person name="Kimball R.T."/>
            <person name="Braun E.L."/>
            <person name="Burleigh J.G."/>
        </authorList>
    </citation>
    <scope>NUCLEOTIDE SEQUENCE [LARGE SCALE GENOMIC DNA]</scope>
    <source>
        <strain evidence="6">RTK389</strain>
        <tissue evidence="6">Blood</tissue>
    </source>
</reference>
<keyword evidence="5" id="KW-0472">Membrane</keyword>
<protein>
    <recommendedName>
        <fullName evidence="8">EamA domain-containing protein</fullName>
    </recommendedName>
</protein>
<keyword evidence="4" id="KW-1133">Transmembrane helix</keyword>